<name>A0A2P2R2V6_RHIMU</name>
<dbReference type="AlphaFoldDB" id="A0A2P2R2V6"/>
<dbReference type="EMBL" id="GGEC01093064">
    <property type="protein sequence ID" value="MBX73548.1"/>
    <property type="molecule type" value="Transcribed_RNA"/>
</dbReference>
<evidence type="ECO:0000313" key="1">
    <source>
        <dbReference type="EMBL" id="MBX73548.1"/>
    </source>
</evidence>
<organism evidence="1">
    <name type="scientific">Rhizophora mucronata</name>
    <name type="common">Asiatic mangrove</name>
    <dbReference type="NCBI Taxonomy" id="61149"/>
    <lineage>
        <taxon>Eukaryota</taxon>
        <taxon>Viridiplantae</taxon>
        <taxon>Streptophyta</taxon>
        <taxon>Embryophyta</taxon>
        <taxon>Tracheophyta</taxon>
        <taxon>Spermatophyta</taxon>
        <taxon>Magnoliopsida</taxon>
        <taxon>eudicotyledons</taxon>
        <taxon>Gunneridae</taxon>
        <taxon>Pentapetalae</taxon>
        <taxon>rosids</taxon>
        <taxon>fabids</taxon>
        <taxon>Malpighiales</taxon>
        <taxon>Rhizophoraceae</taxon>
        <taxon>Rhizophora</taxon>
    </lineage>
</organism>
<protein>
    <submittedName>
        <fullName evidence="1">Uncharacterized protein</fullName>
    </submittedName>
</protein>
<reference evidence="1" key="1">
    <citation type="submission" date="2018-02" db="EMBL/GenBank/DDBJ databases">
        <title>Rhizophora mucronata_Transcriptome.</title>
        <authorList>
            <person name="Meera S.P."/>
            <person name="Sreeshan A."/>
            <person name="Augustine A."/>
        </authorList>
    </citation>
    <scope>NUCLEOTIDE SEQUENCE</scope>
    <source>
        <tissue evidence="1">Leaf</tissue>
    </source>
</reference>
<accession>A0A2P2R2V6</accession>
<proteinExistence type="predicted"/>
<sequence length="17" mass="2259">MNNILNRIIRLYMHFFY</sequence>